<dbReference type="EMBL" id="NQWI01000013">
    <property type="protein sequence ID" value="PDW04260.1"/>
    <property type="molecule type" value="Genomic_DNA"/>
</dbReference>
<name>A0A2A6RN32_9CHLR</name>
<organism evidence="9 10">
    <name type="scientific">Candidatus Viridilinea mediisalina</name>
    <dbReference type="NCBI Taxonomy" id="2024553"/>
    <lineage>
        <taxon>Bacteria</taxon>
        <taxon>Bacillati</taxon>
        <taxon>Chloroflexota</taxon>
        <taxon>Chloroflexia</taxon>
        <taxon>Chloroflexales</taxon>
        <taxon>Chloroflexineae</taxon>
        <taxon>Oscillochloridaceae</taxon>
        <taxon>Candidatus Viridilinea</taxon>
    </lineage>
</organism>
<evidence type="ECO:0000256" key="3">
    <source>
        <dbReference type="ARBA" id="ARBA00022448"/>
    </source>
</evidence>
<dbReference type="AlphaFoldDB" id="A0A2A6RN32"/>
<evidence type="ECO:0000313" key="9">
    <source>
        <dbReference type="EMBL" id="PDW04260.1"/>
    </source>
</evidence>
<evidence type="ECO:0000313" key="10">
    <source>
        <dbReference type="Proteomes" id="UP000220527"/>
    </source>
</evidence>
<protein>
    <recommendedName>
        <fullName evidence="8">Probable membrane transporter protein</fullName>
    </recommendedName>
</protein>
<keyword evidence="6 8" id="KW-1133">Transmembrane helix</keyword>
<dbReference type="InterPro" id="IPR002781">
    <property type="entry name" value="TM_pro_TauE-like"/>
</dbReference>
<evidence type="ECO:0000256" key="7">
    <source>
        <dbReference type="ARBA" id="ARBA00023136"/>
    </source>
</evidence>
<evidence type="ECO:0000256" key="4">
    <source>
        <dbReference type="ARBA" id="ARBA00022475"/>
    </source>
</evidence>
<accession>A0A2A6RN32</accession>
<sequence length="254" mass="26997">MEPTHMFLLFIAAMVAGILNAVAGGGSFISFPALLFTGVPAIPANATNTAALWPGAAASVGAYREELQRQRGQLKLFSGLSLLGGLLGALLLLRMRESVFVQLIPYLMLLATVVFIASPAITRFTRQRQGSTGQVSPLRRLGLMLVYLLVAIYGGFFGAGLGILTLAVLALLGGENIHEMNALKTLQAALINGIAVFTFIFAGIIQWPQMIIMTTGAIIGGYSGAAVARRMPTRVVRGIVIVISVVLTTYFFVR</sequence>
<evidence type="ECO:0000256" key="6">
    <source>
        <dbReference type="ARBA" id="ARBA00022989"/>
    </source>
</evidence>
<evidence type="ECO:0000256" key="8">
    <source>
        <dbReference type="RuleBase" id="RU363041"/>
    </source>
</evidence>
<dbReference type="InterPro" id="IPR052017">
    <property type="entry name" value="TSUP"/>
</dbReference>
<feature type="transmembrane region" description="Helical" evidence="8">
    <location>
        <begin position="141"/>
        <end position="174"/>
    </location>
</feature>
<feature type="transmembrane region" description="Helical" evidence="8">
    <location>
        <begin position="235"/>
        <end position="253"/>
    </location>
</feature>
<keyword evidence="7 8" id="KW-0472">Membrane</keyword>
<gene>
    <name evidence="9" type="ORF">CJ255_04510</name>
</gene>
<keyword evidence="5 8" id="KW-0812">Transmembrane</keyword>
<comment type="caution">
    <text evidence="9">The sequence shown here is derived from an EMBL/GenBank/DDBJ whole genome shotgun (WGS) entry which is preliminary data.</text>
</comment>
<dbReference type="PANTHER" id="PTHR30269:SF0">
    <property type="entry name" value="MEMBRANE TRANSPORTER PROTEIN YFCA-RELATED"/>
    <property type="match status" value="1"/>
</dbReference>
<feature type="transmembrane region" description="Helical" evidence="8">
    <location>
        <begin position="7"/>
        <end position="31"/>
    </location>
</feature>
<keyword evidence="3" id="KW-0813">Transport</keyword>
<evidence type="ECO:0000256" key="5">
    <source>
        <dbReference type="ARBA" id="ARBA00022692"/>
    </source>
</evidence>
<feature type="transmembrane region" description="Helical" evidence="8">
    <location>
        <begin position="211"/>
        <end position="228"/>
    </location>
</feature>
<dbReference type="OrthoDB" id="9807082at2"/>
<proteinExistence type="inferred from homology"/>
<keyword evidence="10" id="KW-1185">Reference proteome</keyword>
<dbReference type="GO" id="GO:0005886">
    <property type="term" value="C:plasma membrane"/>
    <property type="evidence" value="ECO:0007669"/>
    <property type="project" value="UniProtKB-SubCell"/>
</dbReference>
<comment type="similarity">
    <text evidence="2 8">Belongs to the 4-toluene sulfonate uptake permease (TSUP) (TC 2.A.102) family.</text>
</comment>
<evidence type="ECO:0000256" key="1">
    <source>
        <dbReference type="ARBA" id="ARBA00004651"/>
    </source>
</evidence>
<dbReference type="Proteomes" id="UP000220527">
    <property type="component" value="Unassembled WGS sequence"/>
</dbReference>
<comment type="subcellular location">
    <subcellularLocation>
        <location evidence="1 8">Cell membrane</location>
        <topology evidence="1 8">Multi-pass membrane protein</topology>
    </subcellularLocation>
</comment>
<evidence type="ECO:0000256" key="2">
    <source>
        <dbReference type="ARBA" id="ARBA00009142"/>
    </source>
</evidence>
<reference evidence="10" key="1">
    <citation type="submission" date="2017-08" db="EMBL/GenBank/DDBJ databases">
        <authorList>
            <person name="Grouzdev D.S."/>
            <person name="Gaisin V.A."/>
            <person name="Rysina M.S."/>
            <person name="Gorlenko V.M."/>
        </authorList>
    </citation>
    <scope>NUCLEOTIDE SEQUENCE [LARGE SCALE GENOMIC DNA]</scope>
    <source>
        <strain evidence="10">Kir15-3F</strain>
    </source>
</reference>
<dbReference type="Pfam" id="PF01925">
    <property type="entry name" value="TauE"/>
    <property type="match status" value="1"/>
</dbReference>
<feature type="transmembrane region" description="Helical" evidence="8">
    <location>
        <begin position="76"/>
        <end position="93"/>
    </location>
</feature>
<feature type="transmembrane region" description="Helical" evidence="8">
    <location>
        <begin position="186"/>
        <end position="205"/>
    </location>
</feature>
<dbReference type="PANTHER" id="PTHR30269">
    <property type="entry name" value="TRANSMEMBRANE PROTEIN YFCA"/>
    <property type="match status" value="1"/>
</dbReference>
<feature type="transmembrane region" description="Helical" evidence="8">
    <location>
        <begin position="100"/>
        <end position="121"/>
    </location>
</feature>
<keyword evidence="4 8" id="KW-1003">Cell membrane</keyword>